<feature type="compositionally biased region" description="Low complexity" evidence="10">
    <location>
        <begin position="479"/>
        <end position="490"/>
    </location>
</feature>
<feature type="domain" description="CBM2" evidence="12">
    <location>
        <begin position="577"/>
        <end position="684"/>
    </location>
</feature>
<reference evidence="13 14" key="1">
    <citation type="submission" date="2018-11" db="EMBL/GenBank/DDBJ databases">
        <title>Sequencing the genomes of 1000 actinobacteria strains.</title>
        <authorList>
            <person name="Klenk H.-P."/>
        </authorList>
    </citation>
    <scope>NUCLEOTIDE SEQUENCE [LARGE SCALE GENOMIC DNA]</scope>
    <source>
        <strain evidence="13 14">DSM 43634</strain>
    </source>
</reference>
<evidence type="ECO:0000259" key="11">
    <source>
        <dbReference type="PROSITE" id="PS50011"/>
    </source>
</evidence>
<protein>
    <recommendedName>
        <fullName evidence="1">non-specific serine/threonine protein kinase</fullName>
        <ecNumber evidence="1">2.7.11.1</ecNumber>
    </recommendedName>
</protein>
<dbReference type="GO" id="GO:0030247">
    <property type="term" value="F:polysaccharide binding"/>
    <property type="evidence" value="ECO:0007669"/>
    <property type="project" value="UniProtKB-UniRule"/>
</dbReference>
<gene>
    <name evidence="13" type="ORF">EDD30_6229</name>
</gene>
<comment type="caution">
    <text evidence="13">The sequence shown here is derived from an EMBL/GenBank/DDBJ whole genome shotgun (WGS) entry which is preliminary data.</text>
</comment>
<accession>A0A3N1GSQ6</accession>
<evidence type="ECO:0000256" key="9">
    <source>
        <dbReference type="PROSITE-ProRule" id="PRU10141"/>
    </source>
</evidence>
<keyword evidence="5 13" id="KW-0418">Kinase</keyword>
<dbReference type="Pfam" id="PF00069">
    <property type="entry name" value="Pkinase"/>
    <property type="match status" value="1"/>
</dbReference>
<organism evidence="13 14">
    <name type="scientific">Couchioplanes caeruleus</name>
    <dbReference type="NCBI Taxonomy" id="56438"/>
    <lineage>
        <taxon>Bacteria</taxon>
        <taxon>Bacillati</taxon>
        <taxon>Actinomycetota</taxon>
        <taxon>Actinomycetes</taxon>
        <taxon>Micromonosporales</taxon>
        <taxon>Micromonosporaceae</taxon>
        <taxon>Couchioplanes</taxon>
    </lineage>
</organism>
<dbReference type="EC" id="2.7.11.1" evidence="1"/>
<dbReference type="InterPro" id="IPR008266">
    <property type="entry name" value="Tyr_kinase_AS"/>
</dbReference>
<evidence type="ECO:0000256" key="1">
    <source>
        <dbReference type="ARBA" id="ARBA00012513"/>
    </source>
</evidence>
<dbReference type="GO" id="GO:0005524">
    <property type="term" value="F:ATP binding"/>
    <property type="evidence" value="ECO:0007669"/>
    <property type="project" value="UniProtKB-UniRule"/>
</dbReference>
<dbReference type="GO" id="GO:0004553">
    <property type="term" value="F:hydrolase activity, hydrolyzing O-glycosyl compounds"/>
    <property type="evidence" value="ECO:0007669"/>
    <property type="project" value="InterPro"/>
</dbReference>
<evidence type="ECO:0000256" key="6">
    <source>
        <dbReference type="ARBA" id="ARBA00022840"/>
    </source>
</evidence>
<evidence type="ECO:0000256" key="8">
    <source>
        <dbReference type="ARBA" id="ARBA00048679"/>
    </source>
</evidence>
<dbReference type="Pfam" id="PF00553">
    <property type="entry name" value="CBM_2"/>
    <property type="match status" value="1"/>
</dbReference>
<feature type="domain" description="Protein kinase" evidence="11">
    <location>
        <begin position="20"/>
        <end position="292"/>
    </location>
</feature>
<dbReference type="PROSITE" id="PS50011">
    <property type="entry name" value="PROTEIN_KINASE_DOM"/>
    <property type="match status" value="1"/>
</dbReference>
<keyword evidence="3" id="KW-0808">Transferase</keyword>
<evidence type="ECO:0000313" key="13">
    <source>
        <dbReference type="EMBL" id="ROP33259.1"/>
    </source>
</evidence>
<dbReference type="Proteomes" id="UP000271683">
    <property type="component" value="Unassembled WGS sequence"/>
</dbReference>
<feature type="compositionally biased region" description="Low complexity" evidence="10">
    <location>
        <begin position="418"/>
        <end position="455"/>
    </location>
</feature>
<evidence type="ECO:0000256" key="10">
    <source>
        <dbReference type="SAM" id="MobiDB-lite"/>
    </source>
</evidence>
<dbReference type="CDD" id="cd14014">
    <property type="entry name" value="STKc_PknB_like"/>
    <property type="match status" value="1"/>
</dbReference>
<feature type="compositionally biased region" description="Low complexity" evidence="10">
    <location>
        <begin position="502"/>
        <end position="517"/>
    </location>
</feature>
<dbReference type="Gene3D" id="2.60.40.290">
    <property type="match status" value="1"/>
</dbReference>
<dbReference type="SUPFAM" id="SSF56112">
    <property type="entry name" value="Protein kinase-like (PK-like)"/>
    <property type="match status" value="1"/>
</dbReference>
<dbReference type="Gene3D" id="3.30.200.20">
    <property type="entry name" value="Phosphorylase Kinase, domain 1"/>
    <property type="match status" value="1"/>
</dbReference>
<dbReference type="InterPro" id="IPR011009">
    <property type="entry name" value="Kinase-like_dom_sf"/>
</dbReference>
<dbReference type="FunFam" id="3.30.200.20:FF:000035">
    <property type="entry name" value="Serine/threonine protein kinase Stk1"/>
    <property type="match status" value="1"/>
</dbReference>
<evidence type="ECO:0000259" key="12">
    <source>
        <dbReference type="PROSITE" id="PS51173"/>
    </source>
</evidence>
<comment type="catalytic activity">
    <reaction evidence="7">
        <text>L-threonyl-[protein] + ATP = O-phospho-L-threonyl-[protein] + ADP + H(+)</text>
        <dbReference type="Rhea" id="RHEA:46608"/>
        <dbReference type="Rhea" id="RHEA-COMP:11060"/>
        <dbReference type="Rhea" id="RHEA-COMP:11605"/>
        <dbReference type="ChEBI" id="CHEBI:15378"/>
        <dbReference type="ChEBI" id="CHEBI:30013"/>
        <dbReference type="ChEBI" id="CHEBI:30616"/>
        <dbReference type="ChEBI" id="CHEBI:61977"/>
        <dbReference type="ChEBI" id="CHEBI:456216"/>
        <dbReference type="EC" id="2.7.11.1"/>
    </reaction>
</comment>
<dbReference type="Gene3D" id="1.10.510.10">
    <property type="entry name" value="Transferase(Phosphotransferase) domain 1"/>
    <property type="match status" value="1"/>
</dbReference>
<dbReference type="InterPro" id="IPR008965">
    <property type="entry name" value="CBM2/CBM3_carb-bd_dom_sf"/>
</dbReference>
<feature type="compositionally biased region" description="Pro residues" evidence="10">
    <location>
        <begin position="768"/>
        <end position="777"/>
    </location>
</feature>
<feature type="region of interest" description="Disordered" evidence="10">
    <location>
        <begin position="393"/>
        <end position="529"/>
    </location>
</feature>
<name>A0A3N1GSQ6_9ACTN</name>
<dbReference type="InterPro" id="IPR017441">
    <property type="entry name" value="Protein_kinase_ATP_BS"/>
</dbReference>
<evidence type="ECO:0000256" key="4">
    <source>
        <dbReference type="ARBA" id="ARBA00022741"/>
    </source>
</evidence>
<dbReference type="GO" id="GO:0004674">
    <property type="term" value="F:protein serine/threonine kinase activity"/>
    <property type="evidence" value="ECO:0007669"/>
    <property type="project" value="UniProtKB-KW"/>
</dbReference>
<dbReference type="SUPFAM" id="SSF49384">
    <property type="entry name" value="Carbohydrate-binding domain"/>
    <property type="match status" value="1"/>
</dbReference>
<evidence type="ECO:0000256" key="7">
    <source>
        <dbReference type="ARBA" id="ARBA00047899"/>
    </source>
</evidence>
<dbReference type="SMART" id="SM00637">
    <property type="entry name" value="CBD_II"/>
    <property type="match status" value="1"/>
</dbReference>
<proteinExistence type="predicted"/>
<dbReference type="AlphaFoldDB" id="A0A3N1GSQ6"/>
<dbReference type="PANTHER" id="PTHR43289">
    <property type="entry name" value="MITOGEN-ACTIVATED PROTEIN KINASE KINASE KINASE 20-RELATED"/>
    <property type="match status" value="1"/>
</dbReference>
<feature type="region of interest" description="Disordered" evidence="10">
    <location>
        <begin position="685"/>
        <end position="818"/>
    </location>
</feature>
<evidence type="ECO:0000313" key="14">
    <source>
        <dbReference type="Proteomes" id="UP000271683"/>
    </source>
</evidence>
<evidence type="ECO:0000256" key="2">
    <source>
        <dbReference type="ARBA" id="ARBA00022527"/>
    </source>
</evidence>
<dbReference type="PANTHER" id="PTHR43289:SF6">
    <property type="entry name" value="SERINE_THREONINE-PROTEIN KINASE NEKL-3"/>
    <property type="match status" value="1"/>
</dbReference>
<keyword evidence="4 9" id="KW-0547">Nucleotide-binding</keyword>
<dbReference type="InterPro" id="IPR001919">
    <property type="entry name" value="CBD2"/>
</dbReference>
<comment type="catalytic activity">
    <reaction evidence="8">
        <text>L-seryl-[protein] + ATP = O-phospho-L-seryl-[protein] + ADP + H(+)</text>
        <dbReference type="Rhea" id="RHEA:17989"/>
        <dbReference type="Rhea" id="RHEA-COMP:9863"/>
        <dbReference type="Rhea" id="RHEA-COMP:11604"/>
        <dbReference type="ChEBI" id="CHEBI:15378"/>
        <dbReference type="ChEBI" id="CHEBI:29999"/>
        <dbReference type="ChEBI" id="CHEBI:30616"/>
        <dbReference type="ChEBI" id="CHEBI:83421"/>
        <dbReference type="ChEBI" id="CHEBI:456216"/>
        <dbReference type="EC" id="2.7.11.1"/>
    </reaction>
</comment>
<evidence type="ECO:0000256" key="3">
    <source>
        <dbReference type="ARBA" id="ARBA00022679"/>
    </source>
</evidence>
<keyword evidence="2" id="KW-0723">Serine/threonine-protein kinase</keyword>
<dbReference type="PROSITE" id="PS51173">
    <property type="entry name" value="CBM2"/>
    <property type="match status" value="1"/>
</dbReference>
<dbReference type="GO" id="GO:0005975">
    <property type="term" value="P:carbohydrate metabolic process"/>
    <property type="evidence" value="ECO:0007669"/>
    <property type="project" value="InterPro"/>
</dbReference>
<dbReference type="InterPro" id="IPR000719">
    <property type="entry name" value="Prot_kinase_dom"/>
</dbReference>
<dbReference type="PROSITE" id="PS00109">
    <property type="entry name" value="PROTEIN_KINASE_TYR"/>
    <property type="match status" value="1"/>
</dbReference>
<keyword evidence="6 9" id="KW-0067">ATP-binding</keyword>
<feature type="compositionally biased region" description="Low complexity" evidence="10">
    <location>
        <begin position="738"/>
        <end position="750"/>
    </location>
</feature>
<dbReference type="PROSITE" id="PS00107">
    <property type="entry name" value="PROTEIN_KINASE_ATP"/>
    <property type="match status" value="1"/>
</dbReference>
<dbReference type="EMBL" id="RJKL01000001">
    <property type="protein sequence ID" value="ROP33259.1"/>
    <property type="molecule type" value="Genomic_DNA"/>
</dbReference>
<feature type="binding site" evidence="9">
    <location>
        <position position="49"/>
    </location>
    <ligand>
        <name>ATP</name>
        <dbReference type="ChEBI" id="CHEBI:30616"/>
    </ligand>
</feature>
<dbReference type="InterPro" id="IPR012291">
    <property type="entry name" value="CBM2_carb-bd_dom_sf"/>
</dbReference>
<sequence>MWGHMSTTDLPGSSLLAGRYRLVERLGAGGMSVVWRGFDEVLGRQVAVKVLPPSTSADPSFRRRLRAEAQAAARLSHPHITNVYDYGEATTVDGEPVPYVVMELVDGESLAAVLARSRRLPWPAAVRVTSEVAAALAAAHARGIVHRDVTPANVMLTPAGAKVVDFGISALIGENDIDPDGSLLGTPAYLAPERLEGGQVSPATDVYAVGLLIYRSLIGQLPWDVGTTTALLRAHQYTEPEPLPPVEGLPAAVSALIARCLEKRPSDRPSSAELAHVLGTVSAGVPAARAFVPEWADNGEDTTILPTAHSYTDVAGRLRAGYTPVADVQAGRGVAAVPGSGDSVAGGSPAGAVGFGAEAAPVQGVLNSAETASQVPAAAVEAVVGAAGHPANHAPAAPIAPQRGGRNSRFGPLPPVAPVSGPAAPPTSGLRSSGLPSSGPLPSGPLSSGPVAPGSPDRPGSGADDHLADSGDDPLDNYGAPGAGPALRPAFHGAPGRPAVCADGAGAPPQAAAGGPPNRQPTGAPGGRVGATQRRRLLVVAGSVALVVGAGAWALGQAAGGSPRGVVAHAVGPQPTHLAGANKCVVSYAVWSDDGGRFKAAVTIANRDVRAIKNWKLWFLMPGDQVVSGNGKLRLDQQSRAVTVQTGKVLSPQATETMQFTGRYKDSNAAPMVFQLDGQTCETFVSPKPGEPSRPVEHLSNGTVRLGPVPSKRSPLPGISINPSGVVVPVPVPPGQQPPGTGTPSGSPPGDNGGPLPGDGDGDGDGNEPPPPSPPSLPGNDPSTGTDDDPDAEPSAPPAIESVPPEDVDQDNPPGSFG</sequence>
<evidence type="ECO:0000256" key="5">
    <source>
        <dbReference type="ARBA" id="ARBA00022777"/>
    </source>
</evidence>